<accession>A0A1G9C2Y3</accession>
<sequence length="516" mass="58022">MKTLYRNGKIYSMNSEGETFGNIVVEDGIITEVDAVDAEADEIIDLKGSTMLPGLNDTHMHLVMLGKKLKSLVLYDENDIDHVKELIGNHRSGREWDLILGYDENNFENSYRLKRAELDELTDKPTIVARVCQHAGIVNTKALEKLGIDKHVENPEGGSYEKDENGELTGWVYDTAFDQFRAAQVDDTIETVSDDITQAVKYLYTLGVTGVHTEDMAAYGPNDVPLNAYLNTIGKDQLKFRVNLLRHAAVYEEMIAKDPEFKKDWVEKDAMKIFADGAFGGRTALMKEPYEGTDDTGLQIHTRENLEKLVKKAREHGDAVAVHVIGDRATELVLDVIERHPVKKGQHDRLIHVSLLDEEMMDRMAELDVICDIQPTFLTSDMPWVEDYIGKERAERLYNFRTMLDKGLLLGGGSDAPIEDVNPLKGVHALVTRHGKTGVYNEDETISVFEALQMYTKNAAEIVHRGDRSGLIKKGYKADFAVFDRDVLNVEPDELLEAEVLYTIIDGEVVYQKGGI</sequence>
<dbReference type="InterPro" id="IPR013108">
    <property type="entry name" value="Amidohydro_3"/>
</dbReference>
<evidence type="ECO:0000313" key="3">
    <source>
        <dbReference type="Proteomes" id="UP000199008"/>
    </source>
</evidence>
<evidence type="ECO:0000313" key="2">
    <source>
        <dbReference type="EMBL" id="SDK46020.1"/>
    </source>
</evidence>
<dbReference type="STRING" id="576118.SAMN05216216_103205"/>
<dbReference type="Gene3D" id="3.20.20.140">
    <property type="entry name" value="Metal-dependent hydrolases"/>
    <property type="match status" value="1"/>
</dbReference>
<name>A0A1G9C2Y3_9BACL</name>
<dbReference type="InterPro" id="IPR011059">
    <property type="entry name" value="Metal-dep_hydrolase_composite"/>
</dbReference>
<dbReference type="InterPro" id="IPR032466">
    <property type="entry name" value="Metal_Hydrolase"/>
</dbReference>
<dbReference type="InterPro" id="IPR033932">
    <property type="entry name" value="YtcJ-like"/>
</dbReference>
<dbReference type="OrthoDB" id="9767366at2"/>
<keyword evidence="3" id="KW-1185">Reference proteome</keyword>
<dbReference type="Gene3D" id="2.30.40.10">
    <property type="entry name" value="Urease, subunit C, domain 1"/>
    <property type="match status" value="1"/>
</dbReference>
<feature type="domain" description="Amidohydrolase 3" evidence="1">
    <location>
        <begin position="42"/>
        <end position="511"/>
    </location>
</feature>
<dbReference type="Gene3D" id="3.10.310.70">
    <property type="match status" value="1"/>
</dbReference>
<dbReference type="Pfam" id="PF07969">
    <property type="entry name" value="Amidohydro_3"/>
    <property type="match status" value="1"/>
</dbReference>
<proteinExistence type="predicted"/>
<dbReference type="Proteomes" id="UP000199008">
    <property type="component" value="Unassembled WGS sequence"/>
</dbReference>
<protein>
    <recommendedName>
        <fullName evidence="1">Amidohydrolase 3 domain-containing protein</fullName>
    </recommendedName>
</protein>
<dbReference type="EMBL" id="FNFY01000003">
    <property type="protein sequence ID" value="SDK46020.1"/>
    <property type="molecule type" value="Genomic_DNA"/>
</dbReference>
<dbReference type="GO" id="GO:0016810">
    <property type="term" value="F:hydrolase activity, acting on carbon-nitrogen (but not peptide) bonds"/>
    <property type="evidence" value="ECO:0007669"/>
    <property type="project" value="InterPro"/>
</dbReference>
<dbReference type="AlphaFoldDB" id="A0A1G9C2Y3"/>
<dbReference type="SUPFAM" id="SSF51338">
    <property type="entry name" value="Composite domain of metallo-dependent hydrolases"/>
    <property type="match status" value="1"/>
</dbReference>
<dbReference type="SUPFAM" id="SSF51556">
    <property type="entry name" value="Metallo-dependent hydrolases"/>
    <property type="match status" value="1"/>
</dbReference>
<organism evidence="2 3">
    <name type="scientific">Lacicoccus qingdaonensis</name>
    <dbReference type="NCBI Taxonomy" id="576118"/>
    <lineage>
        <taxon>Bacteria</taxon>
        <taxon>Bacillati</taxon>
        <taxon>Bacillota</taxon>
        <taxon>Bacilli</taxon>
        <taxon>Bacillales</taxon>
        <taxon>Salinicoccaceae</taxon>
        <taxon>Lacicoccus</taxon>
    </lineage>
</organism>
<gene>
    <name evidence="2" type="ORF">SAMN05216216_103205</name>
</gene>
<dbReference type="PANTHER" id="PTHR22642:SF2">
    <property type="entry name" value="PROTEIN LONG AFTER FAR-RED 3"/>
    <property type="match status" value="1"/>
</dbReference>
<reference evidence="3" key="1">
    <citation type="submission" date="2016-10" db="EMBL/GenBank/DDBJ databases">
        <authorList>
            <person name="Varghese N."/>
            <person name="Submissions S."/>
        </authorList>
    </citation>
    <scope>NUCLEOTIDE SEQUENCE [LARGE SCALE GENOMIC DNA]</scope>
    <source>
        <strain evidence="3">CGMCC 1.8895</strain>
    </source>
</reference>
<dbReference type="PANTHER" id="PTHR22642">
    <property type="entry name" value="IMIDAZOLONEPROPIONASE"/>
    <property type="match status" value="1"/>
</dbReference>
<dbReference type="CDD" id="cd01300">
    <property type="entry name" value="YtcJ_like"/>
    <property type="match status" value="1"/>
</dbReference>
<evidence type="ECO:0000259" key="1">
    <source>
        <dbReference type="Pfam" id="PF07969"/>
    </source>
</evidence>
<dbReference type="RefSeq" id="WP_092984697.1">
    <property type="nucleotide sequence ID" value="NZ_FNFY01000003.1"/>
</dbReference>